<gene>
    <name evidence="4" type="ORF">CO007_01915</name>
</gene>
<organism evidence="4 5">
    <name type="scientific">Candidatus Roizmanbacteria bacterium CG_4_8_14_3_um_filter_36_10</name>
    <dbReference type="NCBI Taxonomy" id="1974834"/>
    <lineage>
        <taxon>Bacteria</taxon>
        <taxon>Candidatus Roizmaniibacteriota</taxon>
    </lineage>
</organism>
<dbReference type="Proteomes" id="UP000229370">
    <property type="component" value="Unassembled WGS sequence"/>
</dbReference>
<protein>
    <recommendedName>
        <fullName evidence="6">Glycosyltransferase family 1 protein</fullName>
    </recommendedName>
</protein>
<dbReference type="PANTHER" id="PTHR46401">
    <property type="entry name" value="GLYCOSYLTRANSFERASE WBBK-RELATED"/>
    <property type="match status" value="1"/>
</dbReference>
<name>A0A2M8GN35_9BACT</name>
<dbReference type="InterPro" id="IPR001296">
    <property type="entry name" value="Glyco_trans_1"/>
</dbReference>
<dbReference type="PANTHER" id="PTHR46401:SF2">
    <property type="entry name" value="GLYCOSYLTRANSFERASE WBBK-RELATED"/>
    <property type="match status" value="1"/>
</dbReference>
<evidence type="ECO:0008006" key="6">
    <source>
        <dbReference type="Google" id="ProtNLM"/>
    </source>
</evidence>
<dbReference type="AlphaFoldDB" id="A0A2M8GN35"/>
<evidence type="ECO:0000259" key="3">
    <source>
        <dbReference type="Pfam" id="PF13439"/>
    </source>
</evidence>
<dbReference type="Gene3D" id="3.40.50.2000">
    <property type="entry name" value="Glycogen Phosphorylase B"/>
    <property type="match status" value="2"/>
</dbReference>
<sequence length="386" mass="44760">MRILYDARKIIPEATGVGYVAEKLLEQLISHQDLEIIAFTRKGISQLPKLISYKNLIIHETEDNTDYFGLKRIIFEQTAIPNLIKKYNPDILHLTNGFGVPFFFTSNKPKIVLTVHDLIPLTSYKELMHPLTNTMFKVLFSYGINKADAIVTVSKFTADDVKKYYPNVKDIQVVYNGIDSFQKINNFDKIWSNLQKKYNIRQEYILYIGGFAPRKNVFRLLESYNDLIKDNKYKYQLLICGKFTKNKDIQNQLNNINQFVSSNNLQNQVRLIGYLNFDEKYILLSKAKFFAYLSLYEGFGLPVLEALSVGTPVLTSKNSVMEEVADKYSLYAKSNNITDIVGKMINMLLEYSKYKELAKESEKKLIPSYNWQSAGEKYFNIFKNLL</sequence>
<dbReference type="EMBL" id="PFQK01000036">
    <property type="protein sequence ID" value="PJC81965.1"/>
    <property type="molecule type" value="Genomic_DNA"/>
</dbReference>
<dbReference type="SUPFAM" id="SSF53756">
    <property type="entry name" value="UDP-Glycosyltransferase/glycogen phosphorylase"/>
    <property type="match status" value="1"/>
</dbReference>
<comment type="caution">
    <text evidence="4">The sequence shown here is derived from an EMBL/GenBank/DDBJ whole genome shotgun (WGS) entry which is preliminary data.</text>
</comment>
<keyword evidence="1" id="KW-0808">Transferase</keyword>
<reference evidence="5" key="1">
    <citation type="submission" date="2017-09" db="EMBL/GenBank/DDBJ databases">
        <title>Depth-based differentiation of microbial function through sediment-hosted aquifers and enrichment of novel symbionts in the deep terrestrial subsurface.</title>
        <authorList>
            <person name="Probst A.J."/>
            <person name="Ladd B."/>
            <person name="Jarett J.K."/>
            <person name="Geller-Mcgrath D.E."/>
            <person name="Sieber C.M.K."/>
            <person name="Emerson J.B."/>
            <person name="Anantharaman K."/>
            <person name="Thomas B.C."/>
            <person name="Malmstrom R."/>
            <person name="Stieglmeier M."/>
            <person name="Klingl A."/>
            <person name="Woyke T."/>
            <person name="Ryan C.M."/>
            <person name="Banfield J.F."/>
        </authorList>
    </citation>
    <scope>NUCLEOTIDE SEQUENCE [LARGE SCALE GENOMIC DNA]</scope>
</reference>
<dbReference type="GO" id="GO:0016757">
    <property type="term" value="F:glycosyltransferase activity"/>
    <property type="evidence" value="ECO:0007669"/>
    <property type="project" value="InterPro"/>
</dbReference>
<dbReference type="Pfam" id="PF13439">
    <property type="entry name" value="Glyco_transf_4"/>
    <property type="match status" value="1"/>
</dbReference>
<evidence type="ECO:0000256" key="1">
    <source>
        <dbReference type="ARBA" id="ARBA00022679"/>
    </source>
</evidence>
<dbReference type="InterPro" id="IPR028098">
    <property type="entry name" value="Glyco_trans_4-like_N"/>
</dbReference>
<evidence type="ECO:0000259" key="2">
    <source>
        <dbReference type="Pfam" id="PF00534"/>
    </source>
</evidence>
<evidence type="ECO:0000313" key="4">
    <source>
        <dbReference type="EMBL" id="PJC81965.1"/>
    </source>
</evidence>
<proteinExistence type="predicted"/>
<dbReference type="Pfam" id="PF00534">
    <property type="entry name" value="Glycos_transf_1"/>
    <property type="match status" value="1"/>
</dbReference>
<feature type="domain" description="Glycosyltransferase subfamily 4-like N-terminal" evidence="3">
    <location>
        <begin position="16"/>
        <end position="179"/>
    </location>
</feature>
<dbReference type="CDD" id="cd03809">
    <property type="entry name" value="GT4_MtfB-like"/>
    <property type="match status" value="1"/>
</dbReference>
<accession>A0A2M8GN35</accession>
<evidence type="ECO:0000313" key="5">
    <source>
        <dbReference type="Proteomes" id="UP000229370"/>
    </source>
</evidence>
<feature type="domain" description="Glycosyl transferase family 1" evidence="2">
    <location>
        <begin position="198"/>
        <end position="363"/>
    </location>
</feature>